<dbReference type="EMBL" id="JAZBJZ010000006">
    <property type="protein sequence ID" value="MEE3715642.1"/>
    <property type="molecule type" value="Genomic_DNA"/>
</dbReference>
<dbReference type="Pfam" id="PF23988">
    <property type="entry name" value="DUF7309"/>
    <property type="match status" value="1"/>
</dbReference>
<proteinExistence type="predicted"/>
<dbReference type="AlphaFoldDB" id="A0AAW9PQ65"/>
<keyword evidence="4" id="KW-1185">Reference proteome</keyword>
<organism evidence="3 4">
    <name type="scientific">Tumidithrix elongata BACA0141</name>
    <dbReference type="NCBI Taxonomy" id="2716417"/>
    <lineage>
        <taxon>Bacteria</taxon>
        <taxon>Bacillati</taxon>
        <taxon>Cyanobacteriota</taxon>
        <taxon>Cyanophyceae</taxon>
        <taxon>Pseudanabaenales</taxon>
        <taxon>Pseudanabaenaceae</taxon>
        <taxon>Tumidithrix</taxon>
        <taxon>Tumidithrix elongata</taxon>
    </lineage>
</organism>
<evidence type="ECO:0000259" key="2">
    <source>
        <dbReference type="Pfam" id="PF23988"/>
    </source>
</evidence>
<dbReference type="Proteomes" id="UP001333818">
    <property type="component" value="Unassembled WGS sequence"/>
</dbReference>
<evidence type="ECO:0000313" key="4">
    <source>
        <dbReference type="Proteomes" id="UP001333818"/>
    </source>
</evidence>
<gene>
    <name evidence="3" type="ORF">V2H45_02660</name>
</gene>
<reference evidence="3" key="1">
    <citation type="submission" date="2024-01" db="EMBL/GenBank/DDBJ databases">
        <title>Bank of Algae and Cyanobacteria of the Azores (BACA) strain genomes.</title>
        <authorList>
            <person name="Luz R."/>
            <person name="Cordeiro R."/>
            <person name="Fonseca A."/>
            <person name="Goncalves V."/>
        </authorList>
    </citation>
    <scope>NUCLEOTIDE SEQUENCE</scope>
    <source>
        <strain evidence="3">BACA0141</strain>
    </source>
</reference>
<feature type="domain" description="DUF7309" evidence="2">
    <location>
        <begin position="161"/>
        <end position="305"/>
    </location>
</feature>
<protein>
    <submittedName>
        <fullName evidence="3">Uncharacterized protein</fullName>
    </submittedName>
</protein>
<name>A0AAW9PQ65_9CYAN</name>
<accession>A0AAW9PQ65</accession>
<feature type="domain" description="DUF6930" evidence="1">
    <location>
        <begin position="8"/>
        <end position="142"/>
    </location>
</feature>
<evidence type="ECO:0000259" key="1">
    <source>
        <dbReference type="Pfam" id="PF22007"/>
    </source>
</evidence>
<evidence type="ECO:0000313" key="3">
    <source>
        <dbReference type="EMBL" id="MEE3715642.1"/>
    </source>
</evidence>
<dbReference type="InterPro" id="IPR055733">
    <property type="entry name" value="DUF7309"/>
</dbReference>
<dbReference type="InterPro" id="IPR054216">
    <property type="entry name" value="DUF6930"/>
</dbReference>
<dbReference type="RefSeq" id="WP_330482066.1">
    <property type="nucleotide sequence ID" value="NZ_JAZBJZ010000006.1"/>
</dbReference>
<comment type="caution">
    <text evidence="3">The sequence shown here is derived from an EMBL/GenBank/DDBJ whole genome shotgun (WGS) entry which is preliminary data.</text>
</comment>
<dbReference type="Pfam" id="PF22007">
    <property type="entry name" value="DUF6930"/>
    <property type="match status" value="1"/>
</dbReference>
<sequence length="555" mass="62945">MTTLNGSTLRRLKQLKQTTAVWEGDRRSLPRFREYQSDSNLIHLGDRIEEEDHPQCILWVDGSMGMVRAMDVVDGSVGQEAFVRALLQAIERPQSPAQPGLPQKILVCDRQLQFYLRGVLQELDITVEHVENLPLVDEIFANIIQHANITPPSVPASQAADLYRQSDRLWRNAPWNYLWDHEVIEIELNRWDLGSLYAIVMGRLGLEQGVIFYRSKESLVRFRQRLALEEAEDDLEETFLHQDCLFNLFESSESLSESEMRVIRSHGWPTTQDNVHPIFGTLHPLEGGRPFLYEEEAIALTVATNALNQFLAQHSGKLKAGKFVSLKGTYSIPTSPNQEGKSETVKVLVKTLPDLAEELHSFAPEQEDDEDDEPLIHEDLWPDKAVFQLSEIPWSLVTELRQTAPYRYLADTSFPQKGTAFSGLLIQTSRPKALELIKQIESFGGIKGICFNPAESFFGESCDLGLIVMGNDDLHLFGEFHKDIRELEQVRKNWNQRCKTAKGKCGVLIAMGVTGASRGNPEPRHILGYYEVELIPAKDLGLGTLRSEPMFDFEF</sequence>